<name>A0A366KZQ1_9SPHI</name>
<dbReference type="Pfam" id="PF01381">
    <property type="entry name" value="HTH_3"/>
    <property type="match status" value="1"/>
</dbReference>
<reference evidence="3 4" key="1">
    <citation type="submission" date="2018-07" db="EMBL/GenBank/DDBJ databases">
        <title>A draft genome of a endophytic bacteria, a new species of Pedobacter.</title>
        <authorList>
            <person name="Zhang Z.D."/>
            <person name="Chen Z.J."/>
        </authorList>
    </citation>
    <scope>NUCLEOTIDE SEQUENCE [LARGE SCALE GENOMIC DNA]</scope>
    <source>
        <strain evidence="3 4">RS10</strain>
    </source>
</reference>
<dbReference type="SMART" id="SM00530">
    <property type="entry name" value="HTH_XRE"/>
    <property type="match status" value="1"/>
</dbReference>
<sequence>MNIGIAIKKLRKQKSLNQSQLAAEVGITQTSLSQIESGAKTPNSGTMKKLCTFFEVPELLIFLLATDLEDIPEKNRGTFEKVFPLVSGLLLEMFDLPKTLRDA</sequence>
<evidence type="ECO:0000256" key="1">
    <source>
        <dbReference type="ARBA" id="ARBA00023125"/>
    </source>
</evidence>
<dbReference type="SUPFAM" id="SSF47413">
    <property type="entry name" value="lambda repressor-like DNA-binding domains"/>
    <property type="match status" value="1"/>
</dbReference>
<dbReference type="InterPro" id="IPR001387">
    <property type="entry name" value="Cro/C1-type_HTH"/>
</dbReference>
<gene>
    <name evidence="3" type="ORF">DRW42_13120</name>
</gene>
<dbReference type="EMBL" id="QNQU01000010">
    <property type="protein sequence ID" value="RBQ06719.1"/>
    <property type="molecule type" value="Genomic_DNA"/>
</dbReference>
<accession>A0A366KZQ1</accession>
<dbReference type="PANTHER" id="PTHR46558">
    <property type="entry name" value="TRACRIPTIONAL REGULATORY PROTEIN-RELATED-RELATED"/>
    <property type="match status" value="1"/>
</dbReference>
<dbReference type="CDD" id="cd00093">
    <property type="entry name" value="HTH_XRE"/>
    <property type="match status" value="1"/>
</dbReference>
<dbReference type="GO" id="GO:0003677">
    <property type="term" value="F:DNA binding"/>
    <property type="evidence" value="ECO:0007669"/>
    <property type="project" value="UniProtKB-KW"/>
</dbReference>
<dbReference type="AlphaFoldDB" id="A0A366KZQ1"/>
<dbReference type="RefSeq" id="WP_113949282.1">
    <property type="nucleotide sequence ID" value="NZ_QNQU01000010.1"/>
</dbReference>
<evidence type="ECO:0000313" key="4">
    <source>
        <dbReference type="Proteomes" id="UP000252081"/>
    </source>
</evidence>
<keyword evidence="4" id="KW-1185">Reference proteome</keyword>
<evidence type="ECO:0000259" key="2">
    <source>
        <dbReference type="PROSITE" id="PS50943"/>
    </source>
</evidence>
<proteinExistence type="predicted"/>
<comment type="caution">
    <text evidence="3">The sequence shown here is derived from an EMBL/GenBank/DDBJ whole genome shotgun (WGS) entry which is preliminary data.</text>
</comment>
<dbReference type="Gene3D" id="1.10.260.40">
    <property type="entry name" value="lambda repressor-like DNA-binding domains"/>
    <property type="match status" value="1"/>
</dbReference>
<feature type="domain" description="HTH cro/C1-type" evidence="2">
    <location>
        <begin position="7"/>
        <end position="60"/>
    </location>
</feature>
<dbReference type="InterPro" id="IPR010982">
    <property type="entry name" value="Lambda_DNA-bd_dom_sf"/>
</dbReference>
<dbReference type="PROSITE" id="PS50943">
    <property type="entry name" value="HTH_CROC1"/>
    <property type="match status" value="1"/>
</dbReference>
<protein>
    <recommendedName>
        <fullName evidence="2">HTH cro/C1-type domain-containing protein</fullName>
    </recommendedName>
</protein>
<organism evidence="3 4">
    <name type="scientific">Pedobacter miscanthi</name>
    <dbReference type="NCBI Taxonomy" id="2259170"/>
    <lineage>
        <taxon>Bacteria</taxon>
        <taxon>Pseudomonadati</taxon>
        <taxon>Bacteroidota</taxon>
        <taxon>Sphingobacteriia</taxon>
        <taxon>Sphingobacteriales</taxon>
        <taxon>Sphingobacteriaceae</taxon>
        <taxon>Pedobacter</taxon>
    </lineage>
</organism>
<dbReference type="OrthoDB" id="7859381at2"/>
<keyword evidence="1" id="KW-0238">DNA-binding</keyword>
<evidence type="ECO:0000313" key="3">
    <source>
        <dbReference type="EMBL" id="RBQ06719.1"/>
    </source>
</evidence>
<dbReference type="PANTHER" id="PTHR46558:SF11">
    <property type="entry name" value="HTH-TYPE TRANSCRIPTIONAL REGULATOR XRE"/>
    <property type="match status" value="1"/>
</dbReference>
<dbReference type="Proteomes" id="UP000252081">
    <property type="component" value="Unassembled WGS sequence"/>
</dbReference>